<dbReference type="Proteomes" id="UP000515164">
    <property type="component" value="Unplaced"/>
</dbReference>
<accession>A0A6P8LIT8</accession>
<evidence type="ECO:0000313" key="3">
    <source>
        <dbReference type="RefSeq" id="XP_033300296.1"/>
    </source>
</evidence>
<keyword evidence="2" id="KW-1185">Reference proteome</keyword>
<reference evidence="3" key="1">
    <citation type="submission" date="2025-08" db="UniProtKB">
        <authorList>
            <consortium name="RefSeq"/>
        </authorList>
    </citation>
    <scope>IDENTIFICATION</scope>
    <source>
        <tissue evidence="3">Muscle</tissue>
    </source>
</reference>
<dbReference type="GeneID" id="117205710"/>
<dbReference type="KEGG" id="bbif:117205710"/>
<proteinExistence type="predicted"/>
<feature type="compositionally biased region" description="Polar residues" evidence="1">
    <location>
        <begin position="11"/>
        <end position="26"/>
    </location>
</feature>
<protein>
    <submittedName>
        <fullName evidence="3">Uncharacterized protein LOC117205710</fullName>
    </submittedName>
</protein>
<evidence type="ECO:0000256" key="1">
    <source>
        <dbReference type="SAM" id="MobiDB-lite"/>
    </source>
</evidence>
<organism evidence="2 3">
    <name type="scientific">Bombus bifarius</name>
    <dbReference type="NCBI Taxonomy" id="103933"/>
    <lineage>
        <taxon>Eukaryota</taxon>
        <taxon>Metazoa</taxon>
        <taxon>Ecdysozoa</taxon>
        <taxon>Arthropoda</taxon>
        <taxon>Hexapoda</taxon>
        <taxon>Insecta</taxon>
        <taxon>Pterygota</taxon>
        <taxon>Neoptera</taxon>
        <taxon>Endopterygota</taxon>
        <taxon>Hymenoptera</taxon>
        <taxon>Apocrita</taxon>
        <taxon>Aculeata</taxon>
        <taxon>Apoidea</taxon>
        <taxon>Anthophila</taxon>
        <taxon>Apidae</taxon>
        <taxon>Bombus</taxon>
        <taxon>Pyrobombus</taxon>
    </lineage>
</organism>
<dbReference type="AlphaFoldDB" id="A0A6P8LIT8"/>
<feature type="region of interest" description="Disordered" evidence="1">
    <location>
        <begin position="1"/>
        <end position="41"/>
    </location>
</feature>
<dbReference type="RefSeq" id="XP_033300296.1">
    <property type="nucleotide sequence ID" value="XM_033444405.1"/>
</dbReference>
<sequence length="139" mass="16434">MDINTIDISPFSRNSSTFDPRSSKQAQEFLGDNRPSSTNHFRRRHTHVLATLNVSFEKDARSGEGLLTLGIVLRIRRAKRKKQEGESVRKYGCRLQRKSFHENAIVRFSNEPLNPVYTEKRRREAKKRRRCCKRYIRIE</sequence>
<gene>
    <name evidence="3" type="primary">LOC117205710</name>
</gene>
<evidence type="ECO:0000313" key="2">
    <source>
        <dbReference type="Proteomes" id="UP000515164"/>
    </source>
</evidence>
<name>A0A6P8LIT8_9HYME</name>